<dbReference type="Pfam" id="PF00011">
    <property type="entry name" value="HSP20"/>
    <property type="match status" value="1"/>
</dbReference>
<keyword evidence="1" id="KW-0346">Stress response</keyword>
<dbReference type="GO" id="GO:0009408">
    <property type="term" value="P:response to heat"/>
    <property type="evidence" value="ECO:0007669"/>
    <property type="project" value="InterPro"/>
</dbReference>
<keyword evidence="6" id="KW-1185">Reference proteome</keyword>
<dbReference type="Gene3D" id="2.60.40.790">
    <property type="match status" value="1"/>
</dbReference>
<accession>A0A5J9WMF1</accession>
<dbReference type="AlphaFoldDB" id="A0A5J9WMF1"/>
<evidence type="ECO:0000256" key="1">
    <source>
        <dbReference type="ARBA" id="ARBA00023016"/>
    </source>
</evidence>
<gene>
    <name evidence="5" type="ORF">EJB05_01221</name>
</gene>
<dbReference type="OrthoDB" id="674236at2759"/>
<dbReference type="SUPFAM" id="SSF49764">
    <property type="entry name" value="HSP20-like chaperones"/>
    <property type="match status" value="1"/>
</dbReference>
<dbReference type="Gramene" id="TVU49882">
    <property type="protein sequence ID" value="TVU49882"/>
    <property type="gene ID" value="EJB05_01221"/>
</dbReference>
<dbReference type="PANTHER" id="PTHR46733">
    <property type="entry name" value="26.5 KDA HEAT SHOCK PROTEIN, MITOCHONDRIAL"/>
    <property type="match status" value="1"/>
</dbReference>
<sequence length="176" mass="19458">MSMLSSCTLMRLAPAPGKFSPAATLRLHKQPAASSLVALPWAPCKESRSRTSLFTCHALVYNILPSALAHPSTVDGGQHESWNIKEDKDHIFLKLDVGENTTREQLQVETTGDEALLVIRYKGQEEDSPAKSLNLRLLLPPGRHREDITAAMLSKGSLQISIRKPHKHEPIPIDIK</sequence>
<dbReference type="Proteomes" id="UP000324897">
    <property type="component" value="Chromosome 6"/>
</dbReference>
<dbReference type="InterPro" id="IPR002068">
    <property type="entry name" value="A-crystallin/Hsp20_dom"/>
</dbReference>
<protein>
    <recommendedName>
        <fullName evidence="4">SHSP domain-containing protein</fullName>
    </recommendedName>
</protein>
<dbReference type="EMBL" id="RWGY01000002">
    <property type="protein sequence ID" value="TVU49882.1"/>
    <property type="molecule type" value="Genomic_DNA"/>
</dbReference>
<evidence type="ECO:0000313" key="5">
    <source>
        <dbReference type="EMBL" id="TVU49882.1"/>
    </source>
</evidence>
<reference evidence="5 6" key="1">
    <citation type="journal article" date="2019" name="Sci. Rep.">
        <title>A high-quality genome of Eragrostis curvula grass provides insights into Poaceae evolution and supports new strategies to enhance forage quality.</title>
        <authorList>
            <person name="Carballo J."/>
            <person name="Santos B.A.C.M."/>
            <person name="Zappacosta D."/>
            <person name="Garbus I."/>
            <person name="Selva J.P."/>
            <person name="Gallo C.A."/>
            <person name="Diaz A."/>
            <person name="Albertini E."/>
            <person name="Caccamo M."/>
            <person name="Echenique V."/>
        </authorList>
    </citation>
    <scope>NUCLEOTIDE SEQUENCE [LARGE SCALE GENOMIC DNA]</scope>
    <source>
        <strain evidence="6">cv. Victoria</strain>
        <tissue evidence="5">Leaf</tissue>
    </source>
</reference>
<dbReference type="InterPro" id="IPR008978">
    <property type="entry name" value="HSP20-like_chaperone"/>
</dbReference>
<proteinExistence type="inferred from homology"/>
<evidence type="ECO:0000313" key="6">
    <source>
        <dbReference type="Proteomes" id="UP000324897"/>
    </source>
</evidence>
<feature type="domain" description="SHSP" evidence="4">
    <location>
        <begin position="73"/>
        <end position="176"/>
    </location>
</feature>
<comment type="caution">
    <text evidence="5">The sequence shown here is derived from an EMBL/GenBank/DDBJ whole genome shotgun (WGS) entry which is preliminary data.</text>
</comment>
<comment type="similarity">
    <text evidence="2 3">Belongs to the small heat shock protein (HSP20) family.</text>
</comment>
<dbReference type="PROSITE" id="PS01031">
    <property type="entry name" value="SHSP"/>
    <property type="match status" value="1"/>
</dbReference>
<name>A0A5J9WMF1_9POAL</name>
<organism evidence="5 6">
    <name type="scientific">Eragrostis curvula</name>
    <name type="common">weeping love grass</name>
    <dbReference type="NCBI Taxonomy" id="38414"/>
    <lineage>
        <taxon>Eukaryota</taxon>
        <taxon>Viridiplantae</taxon>
        <taxon>Streptophyta</taxon>
        <taxon>Embryophyta</taxon>
        <taxon>Tracheophyta</taxon>
        <taxon>Spermatophyta</taxon>
        <taxon>Magnoliopsida</taxon>
        <taxon>Liliopsida</taxon>
        <taxon>Poales</taxon>
        <taxon>Poaceae</taxon>
        <taxon>PACMAD clade</taxon>
        <taxon>Chloridoideae</taxon>
        <taxon>Eragrostideae</taxon>
        <taxon>Eragrostidinae</taxon>
        <taxon>Eragrostis</taxon>
    </lineage>
</organism>
<evidence type="ECO:0000256" key="2">
    <source>
        <dbReference type="PROSITE-ProRule" id="PRU00285"/>
    </source>
</evidence>
<evidence type="ECO:0000256" key="3">
    <source>
        <dbReference type="RuleBase" id="RU003616"/>
    </source>
</evidence>
<dbReference type="PANTHER" id="PTHR46733:SF9">
    <property type="entry name" value="OS09G0345500 PROTEIN"/>
    <property type="match status" value="1"/>
</dbReference>
<dbReference type="InterPro" id="IPR044587">
    <property type="entry name" value="HSP21-like"/>
</dbReference>
<evidence type="ECO:0000259" key="4">
    <source>
        <dbReference type="PROSITE" id="PS01031"/>
    </source>
</evidence>